<dbReference type="SMART" id="SM00061">
    <property type="entry name" value="MATH"/>
    <property type="match status" value="1"/>
</dbReference>
<evidence type="ECO:0000313" key="3">
    <source>
        <dbReference type="Proteomes" id="UP001372338"/>
    </source>
</evidence>
<reference evidence="2 3" key="1">
    <citation type="submission" date="2024-01" db="EMBL/GenBank/DDBJ databases">
        <title>The genomes of 5 underutilized Papilionoideae crops provide insights into root nodulation and disease resistanc.</title>
        <authorList>
            <person name="Yuan L."/>
        </authorList>
    </citation>
    <scope>NUCLEOTIDE SEQUENCE [LARGE SCALE GENOMIC DNA]</scope>
    <source>
        <strain evidence="2">ZHUSHIDOU_FW_LH</strain>
        <tissue evidence="2">Leaf</tissue>
    </source>
</reference>
<dbReference type="PROSITE" id="PS50144">
    <property type="entry name" value="MATH"/>
    <property type="match status" value="1"/>
</dbReference>
<comment type="caution">
    <text evidence="2">The sequence shown here is derived from an EMBL/GenBank/DDBJ whole genome shotgun (WGS) entry which is preliminary data.</text>
</comment>
<evidence type="ECO:0000313" key="2">
    <source>
        <dbReference type="EMBL" id="KAK7244725.1"/>
    </source>
</evidence>
<dbReference type="Proteomes" id="UP001372338">
    <property type="component" value="Unassembled WGS sequence"/>
</dbReference>
<dbReference type="EMBL" id="JAYWIO010000008">
    <property type="protein sequence ID" value="KAK7244725.1"/>
    <property type="molecule type" value="Genomic_DNA"/>
</dbReference>
<dbReference type="InterPro" id="IPR002083">
    <property type="entry name" value="MATH/TRAF_dom"/>
</dbReference>
<feature type="domain" description="MATH" evidence="1">
    <location>
        <begin position="9"/>
        <end position="131"/>
    </location>
</feature>
<proteinExistence type="predicted"/>
<dbReference type="Gene3D" id="2.60.210.10">
    <property type="entry name" value="Apoptosis, Tumor Necrosis Factor Receptor Associated Protein 2, Chain A"/>
    <property type="match status" value="1"/>
</dbReference>
<dbReference type="SUPFAM" id="SSF49599">
    <property type="entry name" value="TRAF domain-like"/>
    <property type="match status" value="1"/>
</dbReference>
<gene>
    <name evidence="2" type="ORF">RIF29_39551</name>
</gene>
<dbReference type="PANTHER" id="PTHR46162:SF55">
    <property type="entry name" value="MATH DOMAIN-CONTAINING PROTEIN"/>
    <property type="match status" value="1"/>
</dbReference>
<dbReference type="PANTHER" id="PTHR46162">
    <property type="entry name" value="TRAF-LIKE FAMILY PROTEIN"/>
    <property type="match status" value="1"/>
</dbReference>
<dbReference type="InterPro" id="IPR008974">
    <property type="entry name" value="TRAF-like"/>
</dbReference>
<dbReference type="AlphaFoldDB" id="A0AAN9HML1"/>
<organism evidence="2 3">
    <name type="scientific">Crotalaria pallida</name>
    <name type="common">Smooth rattlebox</name>
    <name type="synonym">Crotalaria striata</name>
    <dbReference type="NCBI Taxonomy" id="3830"/>
    <lineage>
        <taxon>Eukaryota</taxon>
        <taxon>Viridiplantae</taxon>
        <taxon>Streptophyta</taxon>
        <taxon>Embryophyta</taxon>
        <taxon>Tracheophyta</taxon>
        <taxon>Spermatophyta</taxon>
        <taxon>Magnoliopsida</taxon>
        <taxon>eudicotyledons</taxon>
        <taxon>Gunneridae</taxon>
        <taxon>Pentapetalae</taxon>
        <taxon>rosids</taxon>
        <taxon>fabids</taxon>
        <taxon>Fabales</taxon>
        <taxon>Fabaceae</taxon>
        <taxon>Papilionoideae</taxon>
        <taxon>50 kb inversion clade</taxon>
        <taxon>genistoids sensu lato</taxon>
        <taxon>core genistoids</taxon>
        <taxon>Crotalarieae</taxon>
        <taxon>Crotalaria</taxon>
    </lineage>
</organism>
<keyword evidence="3" id="KW-1185">Reference proteome</keyword>
<sequence>MECQQTTAGMIGKWTIKNFSKLISREVSSDTFIIGGYPWKIHMYPKGNGVDYLSIYLAAANTTDFPKGLTNFKLFLYNQLNSNKSITKETKHQFNAKAISLGFPSFVSLSKLRDTSNGFLVNDTCIIAAEVHVPMSEHDNQIEVIPTSSSLSELVDFRGLGQKEKPYILLLDEVCSQHPSLIECQQNRSPKFTECAFTALGRVLYFLKTKKVKDLNDDARKDLQSLWEELETFRFDLTWLV</sequence>
<accession>A0AAN9HML1</accession>
<dbReference type="Pfam" id="PF22486">
    <property type="entry name" value="MATH_2"/>
    <property type="match status" value="1"/>
</dbReference>
<dbReference type="CDD" id="cd00121">
    <property type="entry name" value="MATH"/>
    <property type="match status" value="1"/>
</dbReference>
<evidence type="ECO:0000259" key="1">
    <source>
        <dbReference type="PROSITE" id="PS50144"/>
    </source>
</evidence>
<protein>
    <recommendedName>
        <fullName evidence="1">MATH domain-containing protein</fullName>
    </recommendedName>
</protein>
<name>A0AAN9HML1_CROPI</name>